<evidence type="ECO:0000256" key="1">
    <source>
        <dbReference type="SAM" id="Phobius"/>
    </source>
</evidence>
<sequence>MQKKYYIVIGSLILLLLISWFEYLKTVYKVGIQSTLINVGFNVLMAILTGLIIGIYFDISSRKEIFNDMLRNFNISKEVINAGIVKYYSNFSDFDLRNSVANCSDVIIYLTYGQTVFNNIRDSLTSVAGKKNATITLFMFHEDNPFIDGLGNHWGANDQSYAAARIKQRVVDSQQTLFTYFSDMKARKKLKAKVKIYIMKRHPVFYSFYRMDDYILFCPSKISVDKSVKPIAIYVKDTLDKGSIYKKCMEEIKSIIDDPTSYELKQF</sequence>
<keyword evidence="1" id="KW-0812">Transmembrane</keyword>
<reference evidence="2 3" key="1">
    <citation type="journal article" date="2011" name="Int. J. Syst. Evol. Microbiol.">
        <title>Hymenobacter yonginensis sp. nov., isolated from a mesotrophic artificial lake.</title>
        <authorList>
            <person name="Joung Y."/>
            <person name="Cho S.H."/>
            <person name="Kim H."/>
            <person name="Kim S.B."/>
            <person name="Joh K."/>
        </authorList>
    </citation>
    <scope>NUCLEOTIDE SEQUENCE [LARGE SCALE GENOMIC DNA]</scope>
    <source>
        <strain evidence="2 3">KCTC 22745</strain>
    </source>
</reference>
<evidence type="ECO:0000313" key="2">
    <source>
        <dbReference type="EMBL" id="WBO83648.1"/>
    </source>
</evidence>
<dbReference type="Proteomes" id="UP001211872">
    <property type="component" value="Chromosome"/>
</dbReference>
<proteinExistence type="predicted"/>
<evidence type="ECO:0000313" key="3">
    <source>
        <dbReference type="Proteomes" id="UP001211872"/>
    </source>
</evidence>
<keyword evidence="1" id="KW-0472">Membrane</keyword>
<gene>
    <name evidence="2" type="ORF">O9Z63_14840</name>
</gene>
<keyword evidence="1" id="KW-1133">Transmembrane helix</keyword>
<accession>A0ABY7PN86</accession>
<feature type="transmembrane region" description="Helical" evidence="1">
    <location>
        <begin position="6"/>
        <end position="24"/>
    </location>
</feature>
<dbReference type="EMBL" id="CP115396">
    <property type="protein sequence ID" value="WBO83648.1"/>
    <property type="molecule type" value="Genomic_DNA"/>
</dbReference>
<feature type="transmembrane region" description="Helical" evidence="1">
    <location>
        <begin position="36"/>
        <end position="57"/>
    </location>
</feature>
<dbReference type="RefSeq" id="WP_270126045.1">
    <property type="nucleotide sequence ID" value="NZ_CP115396.1"/>
</dbReference>
<keyword evidence="3" id="KW-1185">Reference proteome</keyword>
<evidence type="ECO:0008006" key="4">
    <source>
        <dbReference type="Google" id="ProtNLM"/>
    </source>
</evidence>
<organism evidence="2 3">
    <name type="scientific">Hymenobacter yonginensis</name>
    <dbReference type="NCBI Taxonomy" id="748197"/>
    <lineage>
        <taxon>Bacteria</taxon>
        <taxon>Pseudomonadati</taxon>
        <taxon>Bacteroidota</taxon>
        <taxon>Cytophagia</taxon>
        <taxon>Cytophagales</taxon>
        <taxon>Hymenobacteraceae</taxon>
        <taxon>Hymenobacter</taxon>
    </lineage>
</organism>
<protein>
    <recommendedName>
        <fullName evidence="4">DUF3137 domain-containing protein</fullName>
    </recommendedName>
</protein>
<name>A0ABY7PN86_9BACT</name>